<sequence>MSTHPRDESCPPKIVRTSSEKFWQICTRDSLIANILSVISRRNEKANPRLAPELQNATLPWLGLAWAGEGAREEFPPPDVVWPEHVLPARFGLPQKFRQRGRALEIFAYESPPDVIWPVPRGDFCPRIPSRRDLACGCPGQERQDFPHFPTKSPPNSSKDPNLSKKFDENGADLGGAACWGVPQPCPAMPQQGAPPIYA</sequence>
<dbReference type="AlphaFoldDB" id="A0A072THX9"/>
<evidence type="ECO:0000256" key="1">
    <source>
        <dbReference type="SAM" id="MobiDB-lite"/>
    </source>
</evidence>
<evidence type="ECO:0000313" key="4">
    <source>
        <dbReference type="Proteomes" id="UP000002051"/>
    </source>
</evidence>
<reference evidence="2 4" key="1">
    <citation type="journal article" date="2011" name="Nature">
        <title>The Medicago genome provides insight into the evolution of rhizobial symbioses.</title>
        <authorList>
            <person name="Young N.D."/>
            <person name="Debelle F."/>
            <person name="Oldroyd G.E."/>
            <person name="Geurts R."/>
            <person name="Cannon S.B."/>
            <person name="Udvardi M.K."/>
            <person name="Benedito V.A."/>
            <person name="Mayer K.F."/>
            <person name="Gouzy J."/>
            <person name="Schoof H."/>
            <person name="Van de Peer Y."/>
            <person name="Proost S."/>
            <person name="Cook D.R."/>
            <person name="Meyers B.C."/>
            <person name="Spannagl M."/>
            <person name="Cheung F."/>
            <person name="De Mita S."/>
            <person name="Krishnakumar V."/>
            <person name="Gundlach H."/>
            <person name="Zhou S."/>
            <person name="Mudge J."/>
            <person name="Bharti A.K."/>
            <person name="Murray J.D."/>
            <person name="Naoumkina M.A."/>
            <person name="Rosen B."/>
            <person name="Silverstein K.A."/>
            <person name="Tang H."/>
            <person name="Rombauts S."/>
            <person name="Zhao P.X."/>
            <person name="Zhou P."/>
            <person name="Barbe V."/>
            <person name="Bardou P."/>
            <person name="Bechner M."/>
            <person name="Bellec A."/>
            <person name="Berger A."/>
            <person name="Berges H."/>
            <person name="Bidwell S."/>
            <person name="Bisseling T."/>
            <person name="Choisne N."/>
            <person name="Couloux A."/>
            <person name="Denny R."/>
            <person name="Deshpande S."/>
            <person name="Dai X."/>
            <person name="Doyle J.J."/>
            <person name="Dudez A.M."/>
            <person name="Farmer A.D."/>
            <person name="Fouteau S."/>
            <person name="Franken C."/>
            <person name="Gibelin C."/>
            <person name="Gish J."/>
            <person name="Goldstein S."/>
            <person name="Gonzalez A.J."/>
            <person name="Green P.J."/>
            <person name="Hallab A."/>
            <person name="Hartog M."/>
            <person name="Hua A."/>
            <person name="Humphray S.J."/>
            <person name="Jeong D.H."/>
            <person name="Jing Y."/>
            <person name="Jocker A."/>
            <person name="Kenton S.M."/>
            <person name="Kim D.J."/>
            <person name="Klee K."/>
            <person name="Lai H."/>
            <person name="Lang C."/>
            <person name="Lin S."/>
            <person name="Macmil S.L."/>
            <person name="Magdelenat G."/>
            <person name="Matthews L."/>
            <person name="McCorrison J."/>
            <person name="Monaghan E.L."/>
            <person name="Mun J.H."/>
            <person name="Najar F.Z."/>
            <person name="Nicholson C."/>
            <person name="Noirot C."/>
            <person name="O'Bleness M."/>
            <person name="Paule C.R."/>
            <person name="Poulain J."/>
            <person name="Prion F."/>
            <person name="Qin B."/>
            <person name="Qu C."/>
            <person name="Retzel E.F."/>
            <person name="Riddle C."/>
            <person name="Sallet E."/>
            <person name="Samain S."/>
            <person name="Samson N."/>
            <person name="Sanders I."/>
            <person name="Saurat O."/>
            <person name="Scarpelli C."/>
            <person name="Schiex T."/>
            <person name="Segurens B."/>
            <person name="Severin A.J."/>
            <person name="Sherrier D.J."/>
            <person name="Shi R."/>
            <person name="Sims S."/>
            <person name="Singer S.R."/>
            <person name="Sinharoy S."/>
            <person name="Sterck L."/>
            <person name="Viollet A."/>
            <person name="Wang B.B."/>
            <person name="Wang K."/>
            <person name="Wang M."/>
            <person name="Wang X."/>
            <person name="Warfsmann J."/>
            <person name="Weissenbach J."/>
            <person name="White D.D."/>
            <person name="White J.D."/>
            <person name="Wiley G.B."/>
            <person name="Wincker P."/>
            <person name="Xing Y."/>
            <person name="Yang L."/>
            <person name="Yao Z."/>
            <person name="Ying F."/>
            <person name="Zhai J."/>
            <person name="Zhou L."/>
            <person name="Zuber A."/>
            <person name="Denarie J."/>
            <person name="Dixon R.A."/>
            <person name="May G.D."/>
            <person name="Schwartz D.C."/>
            <person name="Rogers J."/>
            <person name="Quetier F."/>
            <person name="Town C.D."/>
            <person name="Roe B.A."/>
        </authorList>
    </citation>
    <scope>NUCLEOTIDE SEQUENCE [LARGE SCALE GENOMIC DNA]</scope>
    <source>
        <strain evidence="2">A17</strain>
        <strain evidence="3 4">cv. Jemalong A17</strain>
    </source>
</reference>
<dbReference type="HOGENOM" id="CLU_1374071_0_0_1"/>
<evidence type="ECO:0000313" key="3">
    <source>
        <dbReference type="EnsemblPlants" id="KEH17017"/>
    </source>
</evidence>
<dbReference type="EnsemblPlants" id="KEH17017">
    <property type="protein sequence ID" value="KEH17017"/>
    <property type="gene ID" value="MTR_0052s0020"/>
</dbReference>
<reference evidence="3" key="3">
    <citation type="submission" date="2015-06" db="UniProtKB">
        <authorList>
            <consortium name="EnsemblPlants"/>
        </authorList>
    </citation>
    <scope>IDENTIFICATION</scope>
    <source>
        <strain evidence="3">cv. Jemalong A17</strain>
    </source>
</reference>
<evidence type="ECO:0000313" key="2">
    <source>
        <dbReference type="EMBL" id="KEH17017.1"/>
    </source>
</evidence>
<organism evidence="2 4">
    <name type="scientific">Medicago truncatula</name>
    <name type="common">Barrel medic</name>
    <name type="synonym">Medicago tribuloides</name>
    <dbReference type="NCBI Taxonomy" id="3880"/>
    <lineage>
        <taxon>Eukaryota</taxon>
        <taxon>Viridiplantae</taxon>
        <taxon>Streptophyta</taxon>
        <taxon>Embryophyta</taxon>
        <taxon>Tracheophyta</taxon>
        <taxon>Spermatophyta</taxon>
        <taxon>Magnoliopsida</taxon>
        <taxon>eudicotyledons</taxon>
        <taxon>Gunneridae</taxon>
        <taxon>Pentapetalae</taxon>
        <taxon>rosids</taxon>
        <taxon>fabids</taxon>
        <taxon>Fabales</taxon>
        <taxon>Fabaceae</taxon>
        <taxon>Papilionoideae</taxon>
        <taxon>50 kb inversion clade</taxon>
        <taxon>NPAAA clade</taxon>
        <taxon>Hologalegina</taxon>
        <taxon>IRL clade</taxon>
        <taxon>Trifolieae</taxon>
        <taxon>Medicago</taxon>
    </lineage>
</organism>
<proteinExistence type="predicted"/>
<dbReference type="Proteomes" id="UP000002051">
    <property type="component" value="Unassembled WGS sequence"/>
</dbReference>
<reference evidence="2 4" key="2">
    <citation type="journal article" date="2014" name="BMC Genomics">
        <title>An improved genome release (version Mt4.0) for the model legume Medicago truncatula.</title>
        <authorList>
            <person name="Tang H."/>
            <person name="Krishnakumar V."/>
            <person name="Bidwell S."/>
            <person name="Rosen B."/>
            <person name="Chan A."/>
            <person name="Zhou S."/>
            <person name="Gentzbittel L."/>
            <person name="Childs K.L."/>
            <person name="Yandell M."/>
            <person name="Gundlach H."/>
            <person name="Mayer K.F."/>
            <person name="Schwartz D.C."/>
            <person name="Town C.D."/>
        </authorList>
    </citation>
    <scope>GENOME REANNOTATION</scope>
    <source>
        <strain evidence="2">A17</strain>
        <strain evidence="3 4">cv. Jemalong A17</strain>
    </source>
</reference>
<keyword evidence="4" id="KW-1185">Reference proteome</keyword>
<protein>
    <submittedName>
        <fullName evidence="2 3">Uncharacterized protein</fullName>
    </submittedName>
</protein>
<accession>A0A072THX9</accession>
<dbReference type="EMBL" id="KL402777">
    <property type="protein sequence ID" value="KEH17017.1"/>
    <property type="molecule type" value="Genomic_DNA"/>
</dbReference>
<gene>
    <name evidence="2" type="ORF">MTR_0052s0020</name>
</gene>
<name>A0A072THX9_MEDTR</name>
<feature type="region of interest" description="Disordered" evidence="1">
    <location>
        <begin position="139"/>
        <end position="170"/>
    </location>
</feature>